<gene>
    <name evidence="1" type="ORF">IV64_GL001882</name>
</gene>
<name>A0A0R2MQN7_9LACO</name>
<dbReference type="AlphaFoldDB" id="A0A0R2MQN7"/>
<reference evidence="1 2" key="1">
    <citation type="journal article" date="2015" name="Genome Announc.">
        <title>Expanding the biotechnology potential of lactobacilli through comparative genomics of 213 strains and associated genera.</title>
        <authorList>
            <person name="Sun Z."/>
            <person name="Harris H.M."/>
            <person name="McCann A."/>
            <person name="Guo C."/>
            <person name="Argimon S."/>
            <person name="Zhang W."/>
            <person name="Yang X."/>
            <person name="Jeffery I.B."/>
            <person name="Cooney J.C."/>
            <person name="Kagawa T.F."/>
            <person name="Liu W."/>
            <person name="Song Y."/>
            <person name="Salvetti E."/>
            <person name="Wrobel A."/>
            <person name="Rasinkangas P."/>
            <person name="Parkhill J."/>
            <person name="Rea M.C."/>
            <person name="O'Sullivan O."/>
            <person name="Ritari J."/>
            <person name="Douillard F.P."/>
            <person name="Paul Ross R."/>
            <person name="Yang R."/>
            <person name="Briner A.E."/>
            <person name="Felis G.E."/>
            <person name="de Vos W.M."/>
            <person name="Barrangou R."/>
            <person name="Klaenhammer T.R."/>
            <person name="Caufield P.W."/>
            <person name="Cui Y."/>
            <person name="Zhang H."/>
            <person name="O'Toole P.W."/>
        </authorList>
    </citation>
    <scope>NUCLEOTIDE SEQUENCE [LARGE SCALE GENOMIC DNA]</scope>
    <source>
        <strain evidence="1 2">LMG 26013</strain>
    </source>
</reference>
<dbReference type="RefSeq" id="WP_057705656.1">
    <property type="nucleotide sequence ID" value="NZ_JQCL01000029.1"/>
</dbReference>
<accession>A0A0R2MQN7</accession>
<organism evidence="1 2">
    <name type="scientific">Lactiplantibacillus xiangfangensis</name>
    <dbReference type="NCBI Taxonomy" id="942150"/>
    <lineage>
        <taxon>Bacteria</taxon>
        <taxon>Bacillati</taxon>
        <taxon>Bacillota</taxon>
        <taxon>Bacilli</taxon>
        <taxon>Lactobacillales</taxon>
        <taxon>Lactobacillaceae</taxon>
        <taxon>Lactiplantibacillus</taxon>
    </lineage>
</organism>
<dbReference type="Proteomes" id="UP000051783">
    <property type="component" value="Unassembled WGS sequence"/>
</dbReference>
<proteinExistence type="predicted"/>
<dbReference type="PATRIC" id="fig|942150.3.peg.1956"/>
<evidence type="ECO:0000313" key="1">
    <source>
        <dbReference type="EMBL" id="KRO14045.1"/>
    </source>
</evidence>
<evidence type="ECO:0000313" key="2">
    <source>
        <dbReference type="Proteomes" id="UP000051783"/>
    </source>
</evidence>
<sequence length="164" mass="18647">MLIYFGIILVGAFLFQGVLGLKQIKNFSKTFHQLRVLAPVAIGKNPKKLRAGTLILVAVKDDGTIAEAQMMKGVTIFAKFKEVKALRNQNLAEIAASYDQLKQFDKLTRVCLLDAYKNYINYKVNKLKPEDFDGSVKIWSLPMVDKLKSIYYKAIGNRRKKQMN</sequence>
<dbReference type="Pfam" id="PF06923">
    <property type="entry name" value="GutM"/>
    <property type="match status" value="1"/>
</dbReference>
<dbReference type="InterPro" id="IPR009693">
    <property type="entry name" value="Glucitol_operon_activator"/>
</dbReference>
<dbReference type="STRING" id="942150.IV64_GL001882"/>
<protein>
    <submittedName>
        <fullName evidence="1">Sorbitol operon activator</fullName>
    </submittedName>
</protein>
<keyword evidence="2" id="KW-1185">Reference proteome</keyword>
<dbReference type="PIRSF" id="PIRSF011474">
    <property type="entry name" value="Glucitol_operon_activator"/>
    <property type="match status" value="1"/>
</dbReference>
<dbReference type="EMBL" id="JQCL01000029">
    <property type="protein sequence ID" value="KRO14045.1"/>
    <property type="molecule type" value="Genomic_DNA"/>
</dbReference>
<comment type="caution">
    <text evidence="1">The sequence shown here is derived from an EMBL/GenBank/DDBJ whole genome shotgun (WGS) entry which is preliminary data.</text>
</comment>
<dbReference type="OrthoDB" id="9096700at2"/>